<feature type="domain" description="VOC" evidence="1">
    <location>
        <begin position="5"/>
        <end position="126"/>
    </location>
</feature>
<sequence length="126" mass="13546">MLTSTYAFSGLGVSDLTAAKHFYGGQLGLELEEDMGGLRMQLPGGQSLFVYYSPAFSAAGYTVLNFQVPDIDAAVQELTDAGIQLERYEGMQFDELGISRGKATSQGPDIAWFRDPAGNVLSVLEP</sequence>
<keyword evidence="3" id="KW-1185">Reference proteome</keyword>
<dbReference type="InterPro" id="IPR029068">
    <property type="entry name" value="Glyas_Bleomycin-R_OHBP_Dase"/>
</dbReference>
<dbReference type="InterPro" id="IPR037523">
    <property type="entry name" value="VOC_core"/>
</dbReference>
<protein>
    <submittedName>
        <fullName evidence="2">VOC family protein</fullName>
    </submittedName>
</protein>
<accession>A0ABV8Q7K5</accession>
<name>A0ABV8Q7K5_9MICO</name>
<organism evidence="2 3">
    <name type="scientific">Gryllotalpicola reticulitermitis</name>
    <dbReference type="NCBI Taxonomy" id="1184153"/>
    <lineage>
        <taxon>Bacteria</taxon>
        <taxon>Bacillati</taxon>
        <taxon>Actinomycetota</taxon>
        <taxon>Actinomycetes</taxon>
        <taxon>Micrococcales</taxon>
        <taxon>Microbacteriaceae</taxon>
        <taxon>Gryllotalpicola</taxon>
    </lineage>
</organism>
<dbReference type="Gene3D" id="3.10.180.10">
    <property type="entry name" value="2,3-Dihydroxybiphenyl 1,2-Dioxygenase, domain 1"/>
    <property type="match status" value="1"/>
</dbReference>
<dbReference type="PROSITE" id="PS51819">
    <property type="entry name" value="VOC"/>
    <property type="match status" value="1"/>
</dbReference>
<gene>
    <name evidence="2" type="ORF">ACFOYW_13070</name>
</gene>
<proteinExistence type="predicted"/>
<dbReference type="InterPro" id="IPR004360">
    <property type="entry name" value="Glyas_Fos-R_dOase_dom"/>
</dbReference>
<evidence type="ECO:0000313" key="3">
    <source>
        <dbReference type="Proteomes" id="UP001595900"/>
    </source>
</evidence>
<evidence type="ECO:0000313" key="2">
    <source>
        <dbReference type="EMBL" id="MFC4244305.1"/>
    </source>
</evidence>
<dbReference type="RefSeq" id="WP_390229511.1">
    <property type="nucleotide sequence ID" value="NZ_JBHSCN010000005.1"/>
</dbReference>
<dbReference type="EMBL" id="JBHSCN010000005">
    <property type="protein sequence ID" value="MFC4244305.1"/>
    <property type="molecule type" value="Genomic_DNA"/>
</dbReference>
<comment type="caution">
    <text evidence="2">The sequence shown here is derived from an EMBL/GenBank/DDBJ whole genome shotgun (WGS) entry which is preliminary data.</text>
</comment>
<evidence type="ECO:0000259" key="1">
    <source>
        <dbReference type="PROSITE" id="PS51819"/>
    </source>
</evidence>
<dbReference type="Proteomes" id="UP001595900">
    <property type="component" value="Unassembled WGS sequence"/>
</dbReference>
<reference evidence="3" key="1">
    <citation type="journal article" date="2019" name="Int. J. Syst. Evol. Microbiol.">
        <title>The Global Catalogue of Microorganisms (GCM) 10K type strain sequencing project: providing services to taxonomists for standard genome sequencing and annotation.</title>
        <authorList>
            <consortium name="The Broad Institute Genomics Platform"/>
            <consortium name="The Broad Institute Genome Sequencing Center for Infectious Disease"/>
            <person name="Wu L."/>
            <person name="Ma J."/>
        </authorList>
    </citation>
    <scope>NUCLEOTIDE SEQUENCE [LARGE SCALE GENOMIC DNA]</scope>
    <source>
        <strain evidence="3">CGMCC 1.10363</strain>
    </source>
</reference>
<dbReference type="Pfam" id="PF00903">
    <property type="entry name" value="Glyoxalase"/>
    <property type="match status" value="1"/>
</dbReference>
<dbReference type="SUPFAM" id="SSF54593">
    <property type="entry name" value="Glyoxalase/Bleomycin resistance protein/Dihydroxybiphenyl dioxygenase"/>
    <property type="match status" value="1"/>
</dbReference>